<feature type="domain" description="N-acetyltransferase" evidence="1">
    <location>
        <begin position="6"/>
        <end position="156"/>
    </location>
</feature>
<dbReference type="EMBL" id="RKRK01000003">
    <property type="protein sequence ID" value="RPF56509.1"/>
    <property type="molecule type" value="Genomic_DNA"/>
</dbReference>
<sequence>MTIQLIMYSKEDHFDAINTYQFHDRTFTDHPLTVVRDCEGDKNRYPIIIQKDDVVVGFFCLHLDEGPEMYGYRNNVILLRGYSIDERHRKLGYAKSSFDMLDDFILKEIEADLDGVILAVNELNIAAQKTYAKVGFKIDKENIVSHRGKLMVMKRNFMVK</sequence>
<name>A0A3N5BIC9_9BACL</name>
<keyword evidence="3" id="KW-1185">Reference proteome</keyword>
<dbReference type="AlphaFoldDB" id="A0A3N5BIC9"/>
<dbReference type="SUPFAM" id="SSF55729">
    <property type="entry name" value="Acyl-CoA N-acyltransferases (Nat)"/>
    <property type="match status" value="1"/>
</dbReference>
<dbReference type="InterPro" id="IPR000182">
    <property type="entry name" value="GNAT_dom"/>
</dbReference>
<accession>A0A3N5BIC9</accession>
<dbReference type="Gene3D" id="3.40.630.30">
    <property type="match status" value="1"/>
</dbReference>
<proteinExistence type="predicted"/>
<dbReference type="RefSeq" id="WP_123807879.1">
    <property type="nucleotide sequence ID" value="NZ_RKRK01000003.1"/>
</dbReference>
<evidence type="ECO:0000313" key="2">
    <source>
        <dbReference type="EMBL" id="RPF56509.1"/>
    </source>
</evidence>
<protein>
    <submittedName>
        <fullName evidence="2">Acetyltransferase (GNAT) family protein</fullName>
    </submittedName>
</protein>
<reference evidence="2 3" key="1">
    <citation type="submission" date="2018-11" db="EMBL/GenBank/DDBJ databases">
        <title>Genomic Encyclopedia of Type Strains, Phase IV (KMG-IV): sequencing the most valuable type-strain genomes for metagenomic binning, comparative biology and taxonomic classification.</title>
        <authorList>
            <person name="Goeker M."/>
        </authorList>
    </citation>
    <scope>NUCLEOTIDE SEQUENCE [LARGE SCALE GENOMIC DNA]</scope>
    <source>
        <strain evidence="2 3">DSM 29158</strain>
    </source>
</reference>
<evidence type="ECO:0000313" key="3">
    <source>
        <dbReference type="Proteomes" id="UP000277108"/>
    </source>
</evidence>
<keyword evidence="2" id="KW-0808">Transferase</keyword>
<comment type="caution">
    <text evidence="2">The sequence shown here is derived from an EMBL/GenBank/DDBJ whole genome shotgun (WGS) entry which is preliminary data.</text>
</comment>
<dbReference type="OrthoDB" id="66776at2"/>
<dbReference type="InterPro" id="IPR016181">
    <property type="entry name" value="Acyl_CoA_acyltransferase"/>
</dbReference>
<gene>
    <name evidence="2" type="ORF">EDD62_1147</name>
</gene>
<dbReference type="Pfam" id="PF00583">
    <property type="entry name" value="Acetyltransf_1"/>
    <property type="match status" value="1"/>
</dbReference>
<dbReference type="PROSITE" id="PS51186">
    <property type="entry name" value="GNAT"/>
    <property type="match status" value="1"/>
</dbReference>
<evidence type="ECO:0000259" key="1">
    <source>
        <dbReference type="PROSITE" id="PS51186"/>
    </source>
</evidence>
<organism evidence="2 3">
    <name type="scientific">Abyssicoccus albus</name>
    <dbReference type="NCBI Taxonomy" id="1817405"/>
    <lineage>
        <taxon>Bacteria</taxon>
        <taxon>Bacillati</taxon>
        <taxon>Bacillota</taxon>
        <taxon>Bacilli</taxon>
        <taxon>Bacillales</taxon>
        <taxon>Abyssicoccaceae</taxon>
    </lineage>
</organism>
<dbReference type="GO" id="GO:0016747">
    <property type="term" value="F:acyltransferase activity, transferring groups other than amino-acyl groups"/>
    <property type="evidence" value="ECO:0007669"/>
    <property type="project" value="InterPro"/>
</dbReference>
<dbReference type="Proteomes" id="UP000277108">
    <property type="component" value="Unassembled WGS sequence"/>
</dbReference>